<dbReference type="AlphaFoldDB" id="A0A8T4IRN1"/>
<dbReference type="EMBL" id="JAGSMN010000375">
    <property type="protein sequence ID" value="MBR7674729.1"/>
    <property type="molecule type" value="Genomic_DNA"/>
</dbReference>
<accession>A0A8T4IRN1</accession>
<evidence type="ECO:0000256" key="1">
    <source>
        <dbReference type="ARBA" id="ARBA00022690"/>
    </source>
</evidence>
<feature type="domain" description="Proteinase inhibitor I42 chagasin" evidence="3">
    <location>
        <begin position="47"/>
        <end position="141"/>
    </location>
</feature>
<protein>
    <submittedName>
        <fullName evidence="4">Protease inhibitor I42 family protein</fullName>
    </submittedName>
</protein>
<comment type="caution">
    <text evidence="4">The sequence shown here is derived from an EMBL/GenBank/DDBJ whole genome shotgun (WGS) entry which is preliminary data.</text>
</comment>
<proteinExistence type="predicted"/>
<organism evidence="4 5">
    <name type="scientific">Streptomyces daliensis</name>
    <dbReference type="NCBI Taxonomy" id="299421"/>
    <lineage>
        <taxon>Bacteria</taxon>
        <taxon>Bacillati</taxon>
        <taxon>Actinomycetota</taxon>
        <taxon>Actinomycetes</taxon>
        <taxon>Kitasatosporales</taxon>
        <taxon>Streptomycetaceae</taxon>
        <taxon>Streptomyces</taxon>
    </lineage>
</organism>
<sequence>MPRKRLRPLLVTAVVVAVVAVLVGGYTVFGALTGPQVYDADDTSVSVAPGETFSLQLEENASTGYRWRVEEPEPDADVVTGTGSRYEADEPVLVGSGGGRYLDFRAGEPGHTKIKLLYCRQCGTPDEDTGSPEATTVTFDVTVQD</sequence>
<keyword evidence="1" id="KW-0646">Protease inhibitor</keyword>
<dbReference type="PANTHER" id="PTHR36530:SF1">
    <property type="entry name" value="AMOEBIASIN-1"/>
    <property type="match status" value="1"/>
</dbReference>
<dbReference type="GO" id="GO:0004869">
    <property type="term" value="F:cysteine-type endopeptidase inhibitor activity"/>
    <property type="evidence" value="ECO:0007669"/>
    <property type="project" value="UniProtKB-KW"/>
</dbReference>
<keyword evidence="2" id="KW-0789">Thiol protease inhibitor</keyword>
<dbReference type="Gene3D" id="2.60.40.2020">
    <property type="match status" value="1"/>
</dbReference>
<dbReference type="SUPFAM" id="SSF141066">
    <property type="entry name" value="ICP-like"/>
    <property type="match status" value="1"/>
</dbReference>
<dbReference type="PANTHER" id="PTHR36530">
    <property type="entry name" value="INHIBITOR OF CYSTEINE PEPTIDASE"/>
    <property type="match status" value="1"/>
</dbReference>
<evidence type="ECO:0000313" key="5">
    <source>
        <dbReference type="Proteomes" id="UP000675554"/>
    </source>
</evidence>
<dbReference type="Proteomes" id="UP000675554">
    <property type="component" value="Unassembled WGS sequence"/>
</dbReference>
<dbReference type="InterPro" id="IPR052781">
    <property type="entry name" value="Cys_protease_inhibitor_I42"/>
</dbReference>
<gene>
    <name evidence="4" type="ORF">KDA82_17220</name>
</gene>
<name>A0A8T4IRN1_9ACTN</name>
<dbReference type="Pfam" id="PF09394">
    <property type="entry name" value="Inhibitor_I42"/>
    <property type="match status" value="1"/>
</dbReference>
<evidence type="ECO:0000256" key="2">
    <source>
        <dbReference type="ARBA" id="ARBA00022704"/>
    </source>
</evidence>
<dbReference type="InterPro" id="IPR036331">
    <property type="entry name" value="Chagasin-like_sf"/>
</dbReference>
<evidence type="ECO:0000259" key="3">
    <source>
        <dbReference type="Pfam" id="PF09394"/>
    </source>
</evidence>
<keyword evidence="5" id="KW-1185">Reference proteome</keyword>
<dbReference type="InterPro" id="IPR018990">
    <property type="entry name" value="Prot_inh_I42_chagasin"/>
</dbReference>
<reference evidence="4" key="1">
    <citation type="submission" date="2021-04" db="EMBL/GenBank/DDBJ databases">
        <title>Sequencing of actinobacteria type strains.</title>
        <authorList>
            <person name="Nguyen G.-S."/>
            <person name="Wentzel A."/>
        </authorList>
    </citation>
    <scope>NUCLEOTIDE SEQUENCE</scope>
    <source>
        <strain evidence="4">DSM 42095</strain>
    </source>
</reference>
<evidence type="ECO:0000313" key="4">
    <source>
        <dbReference type="EMBL" id="MBR7674729.1"/>
    </source>
</evidence>